<dbReference type="Gene3D" id="3.30.310.70">
    <property type="entry name" value="TT1751-like domain"/>
    <property type="match status" value="1"/>
</dbReference>
<dbReference type="AlphaFoldDB" id="A0A6N8DMX7"/>
<evidence type="ECO:0000313" key="2">
    <source>
        <dbReference type="EMBL" id="MTV31880.1"/>
    </source>
</evidence>
<sequence length="192" mass="20334">MRVITNALALVGALALAAGLAAFIKARALLAELDPGAGKTWSAAARIFLETGNPAEAAVWKAQVKEGLSFDDVDQAIGSLAASANIRDVGALPLGDQVAAMDGKPWRKLKIYLYCNPLTAAHMIDYSEAFSAFLPCRVALLEDGSGKLWIYTLNMDLLIHGGKPLPAPLRDEALRVKTVMRSLLSDGAKGAF</sequence>
<accession>A0A6N8DMX7</accession>
<feature type="domain" description="DUF302" evidence="1">
    <location>
        <begin position="100"/>
        <end position="154"/>
    </location>
</feature>
<dbReference type="InterPro" id="IPR005180">
    <property type="entry name" value="DUF302"/>
</dbReference>
<organism evidence="2 3">
    <name type="scientific">Rhodoblastus acidophilus</name>
    <name type="common">Rhodopseudomonas acidophila</name>
    <dbReference type="NCBI Taxonomy" id="1074"/>
    <lineage>
        <taxon>Bacteria</taxon>
        <taxon>Pseudomonadati</taxon>
        <taxon>Pseudomonadota</taxon>
        <taxon>Alphaproteobacteria</taxon>
        <taxon>Hyphomicrobiales</taxon>
        <taxon>Rhodoblastaceae</taxon>
        <taxon>Rhodoblastus</taxon>
    </lineage>
</organism>
<dbReference type="CDD" id="cd14797">
    <property type="entry name" value="DUF302"/>
    <property type="match status" value="1"/>
</dbReference>
<dbReference type="InterPro" id="IPR035923">
    <property type="entry name" value="TT1751-like_sf"/>
</dbReference>
<dbReference type="Pfam" id="PF03625">
    <property type="entry name" value="DUF302"/>
    <property type="match status" value="1"/>
</dbReference>
<evidence type="ECO:0000259" key="1">
    <source>
        <dbReference type="Pfam" id="PF03625"/>
    </source>
</evidence>
<reference evidence="2 3" key="1">
    <citation type="submission" date="2019-11" db="EMBL/GenBank/DDBJ databases">
        <title>Whole-genome sequence of a Rhodoblastus acidophilus DSM 142.</title>
        <authorList>
            <person name="Kyndt J.A."/>
            <person name="Meyer T.E."/>
        </authorList>
    </citation>
    <scope>NUCLEOTIDE SEQUENCE [LARGE SCALE GENOMIC DNA]</scope>
    <source>
        <strain evidence="2 3">DSM 142</strain>
    </source>
</reference>
<dbReference type="RefSeq" id="WP_155446557.1">
    <property type="nucleotide sequence ID" value="NZ_JAOQNR010000015.1"/>
</dbReference>
<name>A0A6N8DMX7_RHOAC</name>
<gene>
    <name evidence="2" type="ORF">GJ654_12880</name>
</gene>
<dbReference type="SUPFAM" id="SSF103247">
    <property type="entry name" value="TT1751-like"/>
    <property type="match status" value="1"/>
</dbReference>
<evidence type="ECO:0000313" key="3">
    <source>
        <dbReference type="Proteomes" id="UP000439113"/>
    </source>
</evidence>
<dbReference type="Proteomes" id="UP000439113">
    <property type="component" value="Unassembled WGS sequence"/>
</dbReference>
<protein>
    <submittedName>
        <fullName evidence="2">DUF302 domain-containing protein</fullName>
    </submittedName>
</protein>
<comment type="caution">
    <text evidence="2">The sequence shown here is derived from an EMBL/GenBank/DDBJ whole genome shotgun (WGS) entry which is preliminary data.</text>
</comment>
<dbReference type="EMBL" id="WNKS01000011">
    <property type="protein sequence ID" value="MTV31880.1"/>
    <property type="molecule type" value="Genomic_DNA"/>
</dbReference>
<dbReference type="OrthoDB" id="9783833at2"/>
<proteinExistence type="predicted"/>